<keyword evidence="3" id="KW-0808">Transferase</keyword>
<dbReference type="SUPFAM" id="SSF55781">
    <property type="entry name" value="GAF domain-like"/>
    <property type="match status" value="1"/>
</dbReference>
<evidence type="ECO:0000256" key="3">
    <source>
        <dbReference type="ARBA" id="ARBA00022679"/>
    </source>
</evidence>
<dbReference type="InterPro" id="IPR029016">
    <property type="entry name" value="GAF-like_dom_sf"/>
</dbReference>
<dbReference type="GO" id="GO:0000155">
    <property type="term" value="F:phosphorelay sensor kinase activity"/>
    <property type="evidence" value="ECO:0007669"/>
    <property type="project" value="InterPro"/>
</dbReference>
<dbReference type="InterPro" id="IPR050482">
    <property type="entry name" value="Sensor_HK_TwoCompSys"/>
</dbReference>
<evidence type="ECO:0000256" key="1">
    <source>
        <dbReference type="ARBA" id="ARBA00000085"/>
    </source>
</evidence>
<evidence type="ECO:0000256" key="4">
    <source>
        <dbReference type="ARBA" id="ARBA00022777"/>
    </source>
</evidence>
<evidence type="ECO:0000256" key="2">
    <source>
        <dbReference type="ARBA" id="ARBA00012438"/>
    </source>
</evidence>
<dbReference type="InterPro" id="IPR003594">
    <property type="entry name" value="HATPase_dom"/>
</dbReference>
<dbReference type="Gene3D" id="1.20.5.1930">
    <property type="match status" value="1"/>
</dbReference>
<dbReference type="Pfam" id="PF13185">
    <property type="entry name" value="GAF_2"/>
    <property type="match status" value="1"/>
</dbReference>
<comment type="catalytic activity">
    <reaction evidence="1">
        <text>ATP + protein L-histidine = ADP + protein N-phospho-L-histidine.</text>
        <dbReference type="EC" id="2.7.13.3"/>
    </reaction>
</comment>
<dbReference type="Proteomes" id="UP001285636">
    <property type="component" value="Unassembled WGS sequence"/>
</dbReference>
<dbReference type="GO" id="GO:0016020">
    <property type="term" value="C:membrane"/>
    <property type="evidence" value="ECO:0007669"/>
    <property type="project" value="InterPro"/>
</dbReference>
<evidence type="ECO:0000259" key="6">
    <source>
        <dbReference type="SMART" id="SM00065"/>
    </source>
</evidence>
<reference evidence="7" key="1">
    <citation type="submission" date="2023-10" db="EMBL/GenBank/DDBJ databases">
        <title>Screening of Alkalihalophilus pseudofirmusBZ-TG-HK211 and Its Alleviation of Salt Stress on Rapeseed Growth.</title>
        <authorList>
            <person name="Zhao B."/>
            <person name="Guo T."/>
        </authorList>
    </citation>
    <scope>NUCLEOTIDE SEQUENCE</scope>
    <source>
        <strain evidence="7">BZ-TG-HK211</strain>
    </source>
</reference>
<comment type="caution">
    <text evidence="7">The sequence shown here is derived from an EMBL/GenBank/DDBJ whole genome shotgun (WGS) entry which is preliminary data.</text>
</comment>
<dbReference type="GO" id="GO:0046983">
    <property type="term" value="F:protein dimerization activity"/>
    <property type="evidence" value="ECO:0007669"/>
    <property type="project" value="InterPro"/>
</dbReference>
<evidence type="ECO:0000313" key="8">
    <source>
        <dbReference type="Proteomes" id="UP001285636"/>
    </source>
</evidence>
<dbReference type="RefSeq" id="WP_323466942.1">
    <property type="nucleotide sequence ID" value="NZ_CP144224.1"/>
</dbReference>
<dbReference type="SMART" id="SM00065">
    <property type="entry name" value="GAF"/>
    <property type="match status" value="1"/>
</dbReference>
<dbReference type="EMBL" id="JAWJAY010000002">
    <property type="protein sequence ID" value="MDV2886057.1"/>
    <property type="molecule type" value="Genomic_DNA"/>
</dbReference>
<dbReference type="AlphaFoldDB" id="A0AAJ2NPI1"/>
<dbReference type="EC" id="2.7.13.3" evidence="2"/>
<organism evidence="7 8">
    <name type="scientific">Alkalihalophilus pseudofirmus</name>
    <name type="common">Bacillus pseudofirmus</name>
    <dbReference type="NCBI Taxonomy" id="79885"/>
    <lineage>
        <taxon>Bacteria</taxon>
        <taxon>Bacillati</taxon>
        <taxon>Bacillota</taxon>
        <taxon>Bacilli</taxon>
        <taxon>Bacillales</taxon>
        <taxon>Bacillaceae</taxon>
        <taxon>Alkalihalophilus</taxon>
    </lineage>
</organism>
<dbReference type="Gene3D" id="3.30.565.10">
    <property type="entry name" value="Histidine kinase-like ATPase, C-terminal domain"/>
    <property type="match status" value="1"/>
</dbReference>
<feature type="domain" description="GAF" evidence="6">
    <location>
        <begin position="19"/>
        <end position="167"/>
    </location>
</feature>
<evidence type="ECO:0000313" key="7">
    <source>
        <dbReference type="EMBL" id="MDV2886057.1"/>
    </source>
</evidence>
<dbReference type="InterPro" id="IPR036890">
    <property type="entry name" value="HATPase_C_sf"/>
</dbReference>
<keyword evidence="5" id="KW-0902">Two-component regulatory system</keyword>
<dbReference type="PANTHER" id="PTHR24421:SF40">
    <property type="entry name" value="SENSOR HISTIDINE KINASE YHCY"/>
    <property type="match status" value="1"/>
</dbReference>
<dbReference type="InterPro" id="IPR011712">
    <property type="entry name" value="Sig_transdc_His_kin_sub3_dim/P"/>
</dbReference>
<sequence length="378" mass="42510">MNVVHTLKVIAQTLNMGEDLSTMLQPVLEKLLEVTNHDTGWIFLIEDHRHQLVAHHGLPSGLEHRSKLMCEGGCWCKDKCMNGQLKKAANIMECRRIERARELGRPTNGLTHHATVPIFAGDRTYGLINIASVDKNHFSNEELEVLETVALQIGAAIYRLKQEEKKQELARMDERNRLARDLHDSVNQLLFSVSLTAKGIKGKGKDTNVNEAIDLIGEVSSEALLKLKQIIWQTSTEELEDGMVAAIHRYAALIGIKVKVKGDGNVQLPSRVERNVWRIIQESINNCSKHSGEKSVDLHFDRDESNWKVSITDFGCGFSPQDHSIFSGDGFLNMRKRAQEIDATFNMKSAPDQGTVISISIPLASIEQNIFRTKKERE</sequence>
<dbReference type="Pfam" id="PF07730">
    <property type="entry name" value="HisKA_3"/>
    <property type="match status" value="1"/>
</dbReference>
<evidence type="ECO:0000256" key="5">
    <source>
        <dbReference type="ARBA" id="ARBA00023012"/>
    </source>
</evidence>
<dbReference type="Gene3D" id="3.30.450.40">
    <property type="match status" value="1"/>
</dbReference>
<dbReference type="Pfam" id="PF02518">
    <property type="entry name" value="HATPase_c"/>
    <property type="match status" value="1"/>
</dbReference>
<name>A0AAJ2NPI1_ALKPS</name>
<dbReference type="CDD" id="cd16917">
    <property type="entry name" value="HATPase_UhpB-NarQ-NarX-like"/>
    <property type="match status" value="1"/>
</dbReference>
<protein>
    <recommendedName>
        <fullName evidence="2">histidine kinase</fullName>
        <ecNumber evidence="2">2.7.13.3</ecNumber>
    </recommendedName>
</protein>
<dbReference type="SUPFAM" id="SSF55874">
    <property type="entry name" value="ATPase domain of HSP90 chaperone/DNA topoisomerase II/histidine kinase"/>
    <property type="match status" value="1"/>
</dbReference>
<proteinExistence type="predicted"/>
<keyword evidence="4 7" id="KW-0418">Kinase</keyword>
<gene>
    <name evidence="7" type="ORF">RYX45_12775</name>
</gene>
<dbReference type="PANTHER" id="PTHR24421">
    <property type="entry name" value="NITRATE/NITRITE SENSOR PROTEIN NARX-RELATED"/>
    <property type="match status" value="1"/>
</dbReference>
<accession>A0AAJ2NPI1</accession>
<dbReference type="InterPro" id="IPR003018">
    <property type="entry name" value="GAF"/>
</dbReference>